<evidence type="ECO:0000256" key="5">
    <source>
        <dbReference type="ARBA" id="ARBA00023242"/>
    </source>
</evidence>
<evidence type="ECO:0008006" key="12">
    <source>
        <dbReference type="Google" id="ProtNLM"/>
    </source>
</evidence>
<accession>A0AAN9R2V5</accession>
<proteinExistence type="predicted"/>
<organism evidence="10 11">
    <name type="scientific">Phaseolus coccineus</name>
    <name type="common">Scarlet runner bean</name>
    <name type="synonym">Phaseolus multiflorus</name>
    <dbReference type="NCBI Taxonomy" id="3886"/>
    <lineage>
        <taxon>Eukaryota</taxon>
        <taxon>Viridiplantae</taxon>
        <taxon>Streptophyta</taxon>
        <taxon>Embryophyta</taxon>
        <taxon>Tracheophyta</taxon>
        <taxon>Spermatophyta</taxon>
        <taxon>Magnoliopsida</taxon>
        <taxon>eudicotyledons</taxon>
        <taxon>Gunneridae</taxon>
        <taxon>Pentapetalae</taxon>
        <taxon>rosids</taxon>
        <taxon>fabids</taxon>
        <taxon>Fabales</taxon>
        <taxon>Fabaceae</taxon>
        <taxon>Papilionoideae</taxon>
        <taxon>50 kb inversion clade</taxon>
        <taxon>NPAAA clade</taxon>
        <taxon>indigoferoid/millettioid clade</taxon>
        <taxon>Phaseoleae</taxon>
        <taxon>Phaseolus</taxon>
    </lineage>
</organism>
<comment type="caution">
    <text evidence="10">The sequence shown here is derived from an EMBL/GenBank/DDBJ whole genome shotgun (WGS) entry which is preliminary data.</text>
</comment>
<dbReference type="InterPro" id="IPR028155">
    <property type="entry name" value="RPA_interact_central"/>
</dbReference>
<evidence type="ECO:0000256" key="2">
    <source>
        <dbReference type="ARBA" id="ARBA00022723"/>
    </source>
</evidence>
<evidence type="ECO:0000313" key="11">
    <source>
        <dbReference type="Proteomes" id="UP001374584"/>
    </source>
</evidence>
<dbReference type="PANTHER" id="PTHR31742">
    <property type="entry name" value="RPA-INTERACTING PROTEIN RPAIN"/>
    <property type="match status" value="1"/>
</dbReference>
<dbReference type="GO" id="GO:0005634">
    <property type="term" value="C:nucleus"/>
    <property type="evidence" value="ECO:0007669"/>
    <property type="project" value="UniProtKB-SubCell"/>
</dbReference>
<dbReference type="PANTHER" id="PTHR31742:SF1">
    <property type="entry name" value="RPA-INTERACTING PROTEIN"/>
    <property type="match status" value="1"/>
</dbReference>
<evidence type="ECO:0000256" key="4">
    <source>
        <dbReference type="ARBA" id="ARBA00022833"/>
    </source>
</evidence>
<evidence type="ECO:0000259" key="9">
    <source>
        <dbReference type="Pfam" id="PF14768"/>
    </source>
</evidence>
<evidence type="ECO:0000313" key="10">
    <source>
        <dbReference type="EMBL" id="KAK7352008.1"/>
    </source>
</evidence>
<dbReference type="Pfam" id="PF14767">
    <property type="entry name" value="RPA_interact_M"/>
    <property type="match status" value="1"/>
</dbReference>
<keyword evidence="5" id="KW-0539">Nucleus</keyword>
<evidence type="ECO:0000259" key="8">
    <source>
        <dbReference type="Pfam" id="PF14767"/>
    </source>
</evidence>
<gene>
    <name evidence="10" type="ORF">VNO80_17423</name>
</gene>
<dbReference type="Pfam" id="PF14766">
    <property type="entry name" value="RPA_interact_N"/>
    <property type="match status" value="1"/>
</dbReference>
<keyword evidence="3" id="KW-0863">Zinc-finger</keyword>
<name>A0AAN9R2V5_PHACN</name>
<evidence type="ECO:0000256" key="6">
    <source>
        <dbReference type="SAM" id="MobiDB-lite"/>
    </source>
</evidence>
<feature type="domain" description="RPA-interacting protein C-terminal" evidence="9">
    <location>
        <begin position="169"/>
        <end position="249"/>
    </location>
</feature>
<dbReference type="EMBL" id="JAYMYR010000007">
    <property type="protein sequence ID" value="KAK7352008.1"/>
    <property type="molecule type" value="Genomic_DNA"/>
</dbReference>
<comment type="subcellular location">
    <subcellularLocation>
        <location evidence="1">Nucleus</location>
    </subcellularLocation>
</comment>
<feature type="domain" description="RPA-interacting protein central" evidence="8">
    <location>
        <begin position="77"/>
        <end position="152"/>
    </location>
</feature>
<feature type="compositionally biased region" description="Basic and acidic residues" evidence="6">
    <location>
        <begin position="1"/>
        <end position="20"/>
    </location>
</feature>
<evidence type="ECO:0000256" key="1">
    <source>
        <dbReference type="ARBA" id="ARBA00004123"/>
    </source>
</evidence>
<dbReference type="GO" id="GO:0006606">
    <property type="term" value="P:protein import into nucleus"/>
    <property type="evidence" value="ECO:0007669"/>
    <property type="project" value="TreeGrafter"/>
</dbReference>
<keyword evidence="4" id="KW-0862">Zinc</keyword>
<sequence length="283" mass="34082">MKREEAQPSEGRERWRKEKNASTTRPFLKSDSAFNKYQLWKEKFRENCCKRVREDRTRLLWKFRCNEQQHDDTVNIALEDIVSDEFHKMKRRDEVLWEYEDSPLTTDPDQYQEILLEMQKIFYEDLKSQPQELESDIETWEHEVDEYLARAVYEHMQLNEKEAYGKEIWCPICKQGELKDSHNLIYCSRCELQLNKASELTLDFLRDRLAEVHTEHLDRGCRLKPKFCMKTKFNLTALYISCEGCDTLENLEIDVEGIFERHSLALELGVKQRIRMLTSFKFK</sequence>
<dbReference type="Pfam" id="PF14768">
    <property type="entry name" value="RPA_interact_C"/>
    <property type="match status" value="1"/>
</dbReference>
<keyword evidence="2" id="KW-0479">Metal-binding</keyword>
<feature type="region of interest" description="Disordered" evidence="6">
    <location>
        <begin position="1"/>
        <end position="23"/>
    </location>
</feature>
<keyword evidence="11" id="KW-1185">Reference proteome</keyword>
<dbReference type="GO" id="GO:0008270">
    <property type="term" value="F:zinc ion binding"/>
    <property type="evidence" value="ECO:0007669"/>
    <property type="project" value="UniProtKB-KW"/>
</dbReference>
<dbReference type="InterPro" id="IPR028158">
    <property type="entry name" value="RPA_interact_N_dom"/>
</dbReference>
<evidence type="ECO:0000256" key="3">
    <source>
        <dbReference type="ARBA" id="ARBA00022771"/>
    </source>
</evidence>
<dbReference type="AlphaFoldDB" id="A0AAN9R2V5"/>
<dbReference type="InterPro" id="IPR028156">
    <property type="entry name" value="RIP"/>
</dbReference>
<protein>
    <recommendedName>
        <fullName evidence="12">RPA-interacting protein</fullName>
    </recommendedName>
</protein>
<dbReference type="InterPro" id="IPR028159">
    <property type="entry name" value="RPA_interact_C_dom"/>
</dbReference>
<reference evidence="10 11" key="1">
    <citation type="submission" date="2024-01" db="EMBL/GenBank/DDBJ databases">
        <title>The genomes of 5 underutilized Papilionoideae crops provide insights into root nodulation and disease resistanc.</title>
        <authorList>
            <person name="Jiang F."/>
        </authorList>
    </citation>
    <scope>NUCLEOTIDE SEQUENCE [LARGE SCALE GENOMIC DNA]</scope>
    <source>
        <strain evidence="10">JINMINGXINNONG_FW02</strain>
        <tissue evidence="10">Leaves</tissue>
    </source>
</reference>
<feature type="domain" description="RPA-interacting protein N-terminal" evidence="7">
    <location>
        <begin position="32"/>
        <end position="64"/>
    </location>
</feature>
<evidence type="ECO:0000259" key="7">
    <source>
        <dbReference type="Pfam" id="PF14766"/>
    </source>
</evidence>
<dbReference type="Proteomes" id="UP001374584">
    <property type="component" value="Unassembled WGS sequence"/>
</dbReference>